<evidence type="ECO:0000256" key="1">
    <source>
        <dbReference type="SAM" id="MobiDB-lite"/>
    </source>
</evidence>
<dbReference type="Proteomes" id="UP001499895">
    <property type="component" value="Unassembled WGS sequence"/>
</dbReference>
<feature type="compositionally biased region" description="Basic residues" evidence="1">
    <location>
        <begin position="245"/>
        <end position="255"/>
    </location>
</feature>
<reference evidence="4" key="1">
    <citation type="journal article" date="2019" name="Int. J. Syst. Evol. Microbiol.">
        <title>The Global Catalogue of Microorganisms (GCM) 10K type strain sequencing project: providing services to taxonomists for standard genome sequencing and annotation.</title>
        <authorList>
            <consortium name="The Broad Institute Genomics Platform"/>
            <consortium name="The Broad Institute Genome Sequencing Center for Infectious Disease"/>
            <person name="Wu L."/>
            <person name="Ma J."/>
        </authorList>
    </citation>
    <scope>NUCLEOTIDE SEQUENCE [LARGE SCALE GENOMIC DNA]</scope>
    <source>
        <strain evidence="4">JCM 10649</strain>
    </source>
</reference>
<dbReference type="InterPro" id="IPR038721">
    <property type="entry name" value="IS701-like_DDE_dom"/>
</dbReference>
<evidence type="ECO:0000313" key="3">
    <source>
        <dbReference type="EMBL" id="GAA0455103.1"/>
    </source>
</evidence>
<feature type="region of interest" description="Disordered" evidence="1">
    <location>
        <begin position="167"/>
        <end position="222"/>
    </location>
</feature>
<sequence>MNRGHFFTDALQDLLISLPLPRFAGRLVLTVDVSPWLRSDAACSPERLFCRVHDRLKAATQIIPGSPYSCVAALTPDLTSWTAVLDAVRLGPADDVVAVTADQLRQVVQRLIAAGQWRHGDRDVLIVMDAGYDVAWDRVHRRLTPRSACSDNFPGLGQVSRLKADHLPGAVAPGDRDAPPVWLGSPRPAPPRTTSNSSGEPYAAACSTRAPPGRADQTDMGKCPYPMRILQRLFLGTASRLLRHRHQCRSSRQPRRSPDDGQSQSDHPSFGLSAITPPRPACYPCFGDTGSAWCFKSQVSVTIDGL</sequence>
<evidence type="ECO:0000313" key="4">
    <source>
        <dbReference type="Proteomes" id="UP001499895"/>
    </source>
</evidence>
<proteinExistence type="predicted"/>
<organism evidence="3 4">
    <name type="scientific">Streptomyces stramineus</name>
    <dbReference type="NCBI Taxonomy" id="173861"/>
    <lineage>
        <taxon>Bacteria</taxon>
        <taxon>Bacillati</taxon>
        <taxon>Actinomycetota</taxon>
        <taxon>Actinomycetes</taxon>
        <taxon>Kitasatosporales</taxon>
        <taxon>Streptomycetaceae</taxon>
        <taxon>Streptomyces</taxon>
    </lineage>
</organism>
<feature type="domain" description="Transposase IS701-like DDE" evidence="2">
    <location>
        <begin position="3"/>
        <end position="133"/>
    </location>
</feature>
<name>A0ABP3JIR2_9ACTN</name>
<dbReference type="EMBL" id="BAAAHB010000012">
    <property type="protein sequence ID" value="GAA0455103.1"/>
    <property type="molecule type" value="Genomic_DNA"/>
</dbReference>
<feature type="region of interest" description="Disordered" evidence="1">
    <location>
        <begin position="245"/>
        <end position="273"/>
    </location>
</feature>
<gene>
    <name evidence="3" type="ORF">GCM10009544_17300</name>
</gene>
<protein>
    <recommendedName>
        <fullName evidence="2">Transposase IS701-like DDE domain-containing protein</fullName>
    </recommendedName>
</protein>
<accession>A0ABP3JIR2</accession>
<dbReference type="Pfam" id="PF13546">
    <property type="entry name" value="DDE_5"/>
    <property type="match status" value="1"/>
</dbReference>
<comment type="caution">
    <text evidence="3">The sequence shown here is derived from an EMBL/GenBank/DDBJ whole genome shotgun (WGS) entry which is preliminary data.</text>
</comment>
<keyword evidence="4" id="KW-1185">Reference proteome</keyword>
<evidence type="ECO:0000259" key="2">
    <source>
        <dbReference type="Pfam" id="PF13546"/>
    </source>
</evidence>